<name>A0A654U6W2_MYCTX</name>
<sequence length="34" mass="3520">MLRSVHDAPEGTKLRVRVADGALAAVSEGQTNGL</sequence>
<dbReference type="GO" id="GO:0008855">
    <property type="term" value="F:exodeoxyribonuclease VII activity"/>
    <property type="evidence" value="ECO:0007669"/>
    <property type="project" value="UniProtKB-EC"/>
</dbReference>
<dbReference type="EC" id="3.1.11.6" evidence="1"/>
<accession>A0A654U6W2</accession>
<dbReference type="AlphaFoldDB" id="A0A654U6W2"/>
<evidence type="ECO:0000313" key="1">
    <source>
        <dbReference type="EMBL" id="CFR98925.1"/>
    </source>
</evidence>
<proteinExistence type="predicted"/>
<evidence type="ECO:0000313" key="2">
    <source>
        <dbReference type="Proteomes" id="UP000046680"/>
    </source>
</evidence>
<organism evidence="1 2">
    <name type="scientific">Mycobacterium tuberculosis</name>
    <dbReference type="NCBI Taxonomy" id="1773"/>
    <lineage>
        <taxon>Bacteria</taxon>
        <taxon>Bacillati</taxon>
        <taxon>Actinomycetota</taxon>
        <taxon>Actinomycetes</taxon>
        <taxon>Mycobacteriales</taxon>
        <taxon>Mycobacteriaceae</taxon>
        <taxon>Mycobacterium</taxon>
        <taxon>Mycobacterium tuberculosis complex</taxon>
    </lineage>
</organism>
<keyword evidence="1" id="KW-0540">Nuclease</keyword>
<keyword evidence="1" id="KW-0378">Hydrolase</keyword>
<keyword evidence="1" id="KW-0269">Exonuclease</keyword>
<protein>
    <submittedName>
        <fullName evidence="1">Exodeoxyribonuclease VII large subunit XseA (Exonuclease VII large subunit)</fullName>
        <ecNumber evidence="1">3.1.11.6</ecNumber>
    </submittedName>
</protein>
<dbReference type="EMBL" id="CGCX01001646">
    <property type="protein sequence ID" value="CFR98925.1"/>
    <property type="molecule type" value="Genomic_DNA"/>
</dbReference>
<dbReference type="Proteomes" id="UP000046680">
    <property type="component" value="Unassembled WGS sequence"/>
</dbReference>
<reference evidence="1 2" key="1">
    <citation type="submission" date="2015-03" db="EMBL/GenBank/DDBJ databases">
        <authorList>
            <consortium name="Pathogen Informatics"/>
        </authorList>
    </citation>
    <scope>NUCLEOTIDE SEQUENCE [LARGE SCALE GENOMIC DNA]</scope>
    <source>
        <strain evidence="1 2">C09601061</strain>
    </source>
</reference>
<gene>
    <name evidence="1" type="primary">xseA</name>
    <name evidence="1" type="ORF">ERS007657_03424</name>
</gene>